<feature type="region of interest" description="Disordered" evidence="1">
    <location>
        <begin position="426"/>
        <end position="459"/>
    </location>
</feature>
<feature type="domain" description="Myb-like" evidence="2">
    <location>
        <begin position="151"/>
        <end position="193"/>
    </location>
</feature>
<feature type="compositionally biased region" description="Low complexity" evidence="1">
    <location>
        <begin position="426"/>
        <end position="443"/>
    </location>
</feature>
<dbReference type="PROSITE" id="PS51294">
    <property type="entry name" value="HTH_MYB"/>
    <property type="match status" value="2"/>
</dbReference>
<feature type="compositionally biased region" description="Low complexity" evidence="1">
    <location>
        <begin position="365"/>
        <end position="378"/>
    </location>
</feature>
<comment type="caution">
    <text evidence="5">The sequence shown here is derived from an EMBL/GenBank/DDBJ whole genome shotgun (WGS) entry which is preliminary data.</text>
</comment>
<evidence type="ECO:0000313" key="6">
    <source>
        <dbReference type="Proteomes" id="UP001470230"/>
    </source>
</evidence>
<proteinExistence type="predicted"/>
<feature type="domain" description="SANT" evidence="3">
    <location>
        <begin position="146"/>
        <end position="197"/>
    </location>
</feature>
<feature type="compositionally biased region" description="Polar residues" evidence="1">
    <location>
        <begin position="234"/>
        <end position="247"/>
    </location>
</feature>
<evidence type="ECO:0008006" key="7">
    <source>
        <dbReference type="Google" id="ProtNLM"/>
    </source>
</evidence>
<feature type="region of interest" description="Disordered" evidence="1">
    <location>
        <begin position="314"/>
        <end position="334"/>
    </location>
</feature>
<dbReference type="PROSITE" id="PS51293">
    <property type="entry name" value="SANT"/>
    <property type="match status" value="1"/>
</dbReference>
<dbReference type="PANTHER" id="PTHR45614">
    <property type="entry name" value="MYB PROTEIN-RELATED"/>
    <property type="match status" value="1"/>
</dbReference>
<sequence>MHRNNISPQYAIQPPGAPIPTQLCPPGGISNLNNTQINVNTNLLNTNFITPGANFISNTNCFPRPMTNISQTNDHPNNLRLMPKKRSKKQVVIKRKFTDSEDIALASLVELHGQNNWKLIARSMPSERTARQCRERWKYYLSEGIPNNDDWTREEEKLLLEKYEIYGPHWAKIAKFFDHKNDINLKNRFNKIKRNKLSGMLFDPSISEDFDNATRNKSPQLVYSNQINSTLPASTTNFSSNAQQQRFSDTNTDYSNDDDVDGEENNDNNDAKNREIEKNAVNSSNIDQHYVNSVYYPNQMDKNNFNAAQSSFSLSSDSSSIQSSASSGKNSSNASMLNSAQAEIKCPISVNSYYKQMQKDKNDSSESSGNNSASSGYSTAPDYLTDSNSNVITLDVHNTNYRNKNQFSVQSLLLNDKVFDDESKNRLLNNSNSQSQSNKAASNDGNRKLIDFPTPISLL</sequence>
<feature type="region of interest" description="Disordered" evidence="1">
    <location>
        <begin position="356"/>
        <end position="382"/>
    </location>
</feature>
<feature type="compositionally biased region" description="Basic and acidic residues" evidence="1">
    <location>
        <begin position="269"/>
        <end position="278"/>
    </location>
</feature>
<evidence type="ECO:0000259" key="4">
    <source>
        <dbReference type="PROSITE" id="PS51294"/>
    </source>
</evidence>
<gene>
    <name evidence="5" type="ORF">M9Y10_024061</name>
</gene>
<accession>A0ABR2KXY3</accession>
<feature type="domain" description="HTH myb-type" evidence="4">
    <location>
        <begin position="89"/>
        <end position="145"/>
    </location>
</feature>
<feature type="compositionally biased region" description="Acidic residues" evidence="1">
    <location>
        <begin position="255"/>
        <end position="267"/>
    </location>
</feature>
<feature type="domain" description="HTH myb-type" evidence="4">
    <location>
        <begin position="151"/>
        <end position="197"/>
    </location>
</feature>
<dbReference type="SUPFAM" id="SSF46689">
    <property type="entry name" value="Homeodomain-like"/>
    <property type="match status" value="1"/>
</dbReference>
<dbReference type="CDD" id="cd00167">
    <property type="entry name" value="SANT"/>
    <property type="match status" value="2"/>
</dbReference>
<dbReference type="Gene3D" id="1.10.10.60">
    <property type="entry name" value="Homeodomain-like"/>
    <property type="match status" value="2"/>
</dbReference>
<reference evidence="5 6" key="1">
    <citation type="submission" date="2024-04" db="EMBL/GenBank/DDBJ databases">
        <title>Tritrichomonas musculus Genome.</title>
        <authorList>
            <person name="Alves-Ferreira E."/>
            <person name="Grigg M."/>
            <person name="Lorenzi H."/>
            <person name="Galac M."/>
        </authorList>
    </citation>
    <scope>NUCLEOTIDE SEQUENCE [LARGE SCALE GENOMIC DNA]</scope>
    <source>
        <strain evidence="5 6">EAF2021</strain>
    </source>
</reference>
<dbReference type="Pfam" id="PF00249">
    <property type="entry name" value="Myb_DNA-binding"/>
    <property type="match status" value="2"/>
</dbReference>
<name>A0ABR2KXY3_9EUKA</name>
<dbReference type="EMBL" id="JAPFFF010000003">
    <property type="protein sequence ID" value="KAK8895591.1"/>
    <property type="molecule type" value="Genomic_DNA"/>
</dbReference>
<evidence type="ECO:0000256" key="1">
    <source>
        <dbReference type="SAM" id="MobiDB-lite"/>
    </source>
</evidence>
<dbReference type="PROSITE" id="PS50090">
    <property type="entry name" value="MYB_LIKE"/>
    <property type="match status" value="2"/>
</dbReference>
<evidence type="ECO:0000259" key="3">
    <source>
        <dbReference type="PROSITE" id="PS51293"/>
    </source>
</evidence>
<dbReference type="PANTHER" id="PTHR45614:SF253">
    <property type="entry name" value="CHROMOSOME UNDETERMINED SCAFFOLD_38, WHOLE GENOME SHOTGUN SEQUENCE"/>
    <property type="match status" value="1"/>
</dbReference>
<dbReference type="SMART" id="SM00717">
    <property type="entry name" value="SANT"/>
    <property type="match status" value="2"/>
</dbReference>
<keyword evidence="6" id="KW-1185">Reference proteome</keyword>
<dbReference type="InterPro" id="IPR050560">
    <property type="entry name" value="MYB_TF"/>
</dbReference>
<dbReference type="InterPro" id="IPR009057">
    <property type="entry name" value="Homeodomain-like_sf"/>
</dbReference>
<organism evidence="5 6">
    <name type="scientific">Tritrichomonas musculus</name>
    <dbReference type="NCBI Taxonomy" id="1915356"/>
    <lineage>
        <taxon>Eukaryota</taxon>
        <taxon>Metamonada</taxon>
        <taxon>Parabasalia</taxon>
        <taxon>Tritrichomonadida</taxon>
        <taxon>Tritrichomonadidae</taxon>
        <taxon>Tritrichomonas</taxon>
    </lineage>
</organism>
<evidence type="ECO:0000259" key="2">
    <source>
        <dbReference type="PROSITE" id="PS50090"/>
    </source>
</evidence>
<dbReference type="InterPro" id="IPR017884">
    <property type="entry name" value="SANT_dom"/>
</dbReference>
<feature type="region of interest" description="Disordered" evidence="1">
    <location>
        <begin position="234"/>
        <end position="284"/>
    </location>
</feature>
<protein>
    <recommendedName>
        <fullName evidence="7">Myb-like DNA-binding domain containing protein</fullName>
    </recommendedName>
</protein>
<feature type="domain" description="Myb-like" evidence="2">
    <location>
        <begin position="89"/>
        <end position="141"/>
    </location>
</feature>
<dbReference type="InterPro" id="IPR017930">
    <property type="entry name" value="Myb_dom"/>
</dbReference>
<dbReference type="Proteomes" id="UP001470230">
    <property type="component" value="Unassembled WGS sequence"/>
</dbReference>
<evidence type="ECO:0000313" key="5">
    <source>
        <dbReference type="EMBL" id="KAK8895591.1"/>
    </source>
</evidence>
<dbReference type="InterPro" id="IPR001005">
    <property type="entry name" value="SANT/Myb"/>
</dbReference>